<dbReference type="RefSeq" id="WP_071154213.1">
    <property type="nucleotide sequence ID" value="NZ_CP019401.1"/>
</dbReference>
<evidence type="ECO:0000259" key="1">
    <source>
        <dbReference type="SMART" id="SM00959"/>
    </source>
</evidence>
<evidence type="ECO:0000313" key="2">
    <source>
        <dbReference type="EMBL" id="AQU79723.1"/>
    </source>
</evidence>
<dbReference type="Gene3D" id="1.10.720.30">
    <property type="entry name" value="SAP domain"/>
    <property type="match status" value="1"/>
</dbReference>
<dbReference type="Proteomes" id="UP000189661">
    <property type="component" value="Chromosome"/>
</dbReference>
<organism evidence="2 3">
    <name type="scientific">Planococcus faecalis</name>
    <dbReference type="NCBI Taxonomy" id="1598147"/>
    <lineage>
        <taxon>Bacteria</taxon>
        <taxon>Bacillati</taxon>
        <taxon>Bacillota</taxon>
        <taxon>Bacilli</taxon>
        <taxon>Bacillales</taxon>
        <taxon>Caryophanaceae</taxon>
        <taxon>Planococcus</taxon>
    </lineage>
</organism>
<proteinExistence type="predicted"/>
<dbReference type="InterPro" id="IPR011112">
    <property type="entry name" value="Rho-like_N"/>
</dbReference>
<protein>
    <recommendedName>
        <fullName evidence="1">Rho termination factor-like N-terminal domain-containing protein</fullName>
    </recommendedName>
</protein>
<evidence type="ECO:0000313" key="3">
    <source>
        <dbReference type="Proteomes" id="UP000189661"/>
    </source>
</evidence>
<reference evidence="2 3" key="1">
    <citation type="submission" date="2017-01" db="EMBL/GenBank/DDBJ databases">
        <title>Planococcus faecalis genome complete sequence.</title>
        <authorList>
            <person name="Lee P.C."/>
        </authorList>
    </citation>
    <scope>NUCLEOTIDE SEQUENCE [LARGE SCALE GENOMIC DNA]</scope>
    <source>
        <strain evidence="2 3">AJ003</strain>
    </source>
</reference>
<dbReference type="EMBL" id="CP019401">
    <property type="protein sequence ID" value="AQU79723.1"/>
    <property type="molecule type" value="Genomic_DNA"/>
</dbReference>
<feature type="domain" description="Rho termination factor-like N-terminal" evidence="1">
    <location>
        <begin position="47"/>
        <end position="88"/>
    </location>
</feature>
<keyword evidence="3" id="KW-1185">Reference proteome</keyword>
<dbReference type="InterPro" id="IPR036361">
    <property type="entry name" value="SAP_dom_sf"/>
</dbReference>
<dbReference type="InterPro" id="IPR036269">
    <property type="entry name" value="Rho_N_sf"/>
</dbReference>
<dbReference type="Pfam" id="PF07498">
    <property type="entry name" value="Rho_N"/>
    <property type="match status" value="1"/>
</dbReference>
<accession>A0ABN4XPN8</accession>
<sequence>MPKYTSNAQLVHRGSVVGPEKEIELTVEQAKRLGDKVTAVEVEKKDSLSDKTVPELKEVAKDLEIEDFDGLKKAELIQAIEEKQKVEA</sequence>
<name>A0ABN4XPN8_9BACL</name>
<dbReference type="SUPFAM" id="SSF68912">
    <property type="entry name" value="Rho N-terminal domain-like"/>
    <property type="match status" value="1"/>
</dbReference>
<dbReference type="SMART" id="SM00959">
    <property type="entry name" value="Rho_N"/>
    <property type="match status" value="1"/>
</dbReference>
<gene>
    <name evidence="2" type="ORF">AJGP001_10810</name>
</gene>